<organism evidence="1 2">
    <name type="scientific">Pseudolactococcus hodotermopsidis</name>
    <dbReference type="NCBI Taxonomy" id="2709157"/>
    <lineage>
        <taxon>Bacteria</taxon>
        <taxon>Bacillati</taxon>
        <taxon>Bacillota</taxon>
        <taxon>Bacilli</taxon>
        <taxon>Lactobacillales</taxon>
        <taxon>Streptococcaceae</taxon>
        <taxon>Pseudolactococcus</taxon>
    </lineage>
</organism>
<gene>
    <name evidence="1" type="ORF">Hs30E_20430</name>
</gene>
<name>A0A6A0BG86_9LACT</name>
<keyword evidence="2" id="KW-1185">Reference proteome</keyword>
<evidence type="ECO:0008006" key="3">
    <source>
        <dbReference type="Google" id="ProtNLM"/>
    </source>
</evidence>
<reference evidence="1 2" key="1">
    <citation type="submission" date="2020-02" db="EMBL/GenBank/DDBJ databases">
        <title>Draft genome sequence of Lactococcus sp. Hs30E4-3.</title>
        <authorList>
            <person name="Noda S."/>
            <person name="Yuki M."/>
            <person name="Ohkuma M."/>
        </authorList>
    </citation>
    <scope>NUCLEOTIDE SEQUENCE [LARGE SCALE GENOMIC DNA]</scope>
    <source>
        <strain evidence="1 2">Hs30E4-3</strain>
    </source>
</reference>
<protein>
    <recommendedName>
        <fullName evidence="3">Transposon-encoded protein TnpW</fullName>
    </recommendedName>
</protein>
<evidence type="ECO:0000313" key="2">
    <source>
        <dbReference type="Proteomes" id="UP000480303"/>
    </source>
</evidence>
<dbReference type="Proteomes" id="UP000480303">
    <property type="component" value="Unassembled WGS sequence"/>
</dbReference>
<dbReference type="AlphaFoldDB" id="A0A6A0BG86"/>
<accession>A0A6A0BG86</accession>
<evidence type="ECO:0000313" key="1">
    <source>
        <dbReference type="EMBL" id="GFH43514.1"/>
    </source>
</evidence>
<proteinExistence type="predicted"/>
<dbReference type="EMBL" id="BLLI01000113">
    <property type="protein sequence ID" value="GFH43514.1"/>
    <property type="molecule type" value="Genomic_DNA"/>
</dbReference>
<sequence>MMENNENRTKEKLPTGKYEVKIGRTIYIINRKFNPKATKNLSNILLRIMLQDK</sequence>
<comment type="caution">
    <text evidence="1">The sequence shown here is derived from an EMBL/GenBank/DDBJ whole genome shotgun (WGS) entry which is preliminary data.</text>
</comment>